<feature type="transmembrane region" description="Helical" evidence="25">
    <location>
        <begin position="384"/>
        <end position="404"/>
    </location>
</feature>
<evidence type="ECO:0000256" key="24">
    <source>
        <dbReference type="SAM" id="MobiDB-lite"/>
    </source>
</evidence>
<name>A0A8C8DMM8_9TELE</name>
<dbReference type="SMART" id="SM01062">
    <property type="entry name" value="Ca_chan_IQ"/>
    <property type="match status" value="1"/>
</dbReference>
<feature type="compositionally biased region" description="Basic and acidic residues" evidence="24">
    <location>
        <begin position="690"/>
        <end position="699"/>
    </location>
</feature>
<organism evidence="27 28">
    <name type="scientific">Oryzias sinensis</name>
    <name type="common">Chinese medaka</name>
    <dbReference type="NCBI Taxonomy" id="183150"/>
    <lineage>
        <taxon>Eukaryota</taxon>
        <taxon>Metazoa</taxon>
        <taxon>Chordata</taxon>
        <taxon>Craniata</taxon>
        <taxon>Vertebrata</taxon>
        <taxon>Euteleostomi</taxon>
        <taxon>Actinopterygii</taxon>
        <taxon>Neopterygii</taxon>
        <taxon>Teleostei</taxon>
        <taxon>Neoteleostei</taxon>
        <taxon>Acanthomorphata</taxon>
        <taxon>Ovalentaria</taxon>
        <taxon>Atherinomorphae</taxon>
        <taxon>Beloniformes</taxon>
        <taxon>Adrianichthyidae</taxon>
        <taxon>Oryziinae</taxon>
        <taxon>Oryzias</taxon>
    </lineage>
</organism>
<feature type="transmembrane region" description="Helical" evidence="25">
    <location>
        <begin position="479"/>
        <end position="501"/>
    </location>
</feature>
<evidence type="ECO:0000256" key="1">
    <source>
        <dbReference type="ARBA" id="ARBA00004651"/>
    </source>
</evidence>
<keyword evidence="17" id="KW-0407">Ion channel</keyword>
<evidence type="ECO:0000256" key="22">
    <source>
        <dbReference type="PIRSR" id="PIRSR602077-1"/>
    </source>
</evidence>
<dbReference type="Ensembl" id="ENSOSIT00000017791.1">
    <property type="protein sequence ID" value="ENSOSIP00000016831.1"/>
    <property type="gene ID" value="ENSOSIG00000007618.1"/>
</dbReference>
<keyword evidence="13" id="KW-0406">Ion transport</keyword>
<evidence type="ECO:0000256" key="7">
    <source>
        <dbReference type="ARBA" id="ARBA00022692"/>
    </source>
</evidence>
<evidence type="ECO:0000256" key="18">
    <source>
        <dbReference type="ARBA" id="ARBA00036634"/>
    </source>
</evidence>
<keyword evidence="15" id="KW-1015">Disulfide bond</keyword>
<keyword evidence="28" id="KW-1185">Reference proteome</keyword>
<comment type="catalytic activity">
    <reaction evidence="18">
        <text>Ca(2+)(in) = Ca(2+)(out)</text>
        <dbReference type="Rhea" id="RHEA:29671"/>
        <dbReference type="ChEBI" id="CHEBI:29108"/>
    </reaction>
</comment>
<feature type="compositionally biased region" description="Polar residues" evidence="24">
    <location>
        <begin position="1925"/>
        <end position="1935"/>
    </location>
</feature>
<feature type="transmembrane region" description="Helical" evidence="25">
    <location>
        <begin position="1401"/>
        <end position="1418"/>
    </location>
</feature>
<dbReference type="GeneTree" id="ENSGT00940000156518"/>
<dbReference type="Gene3D" id="6.10.250.2500">
    <property type="match status" value="1"/>
</dbReference>
<dbReference type="InterPro" id="IPR005821">
    <property type="entry name" value="Ion_trans_dom"/>
</dbReference>
<feature type="compositionally biased region" description="Basic and acidic residues" evidence="24">
    <location>
        <begin position="751"/>
        <end position="761"/>
    </location>
</feature>
<feature type="compositionally biased region" description="Polar residues" evidence="24">
    <location>
        <begin position="1989"/>
        <end position="1999"/>
    </location>
</feature>
<dbReference type="PANTHER" id="PTHR45628">
    <property type="entry name" value="VOLTAGE-DEPENDENT CALCIUM CHANNEL TYPE A SUBUNIT ALPHA-1"/>
    <property type="match status" value="1"/>
</dbReference>
<dbReference type="Gene3D" id="1.20.120.350">
    <property type="entry name" value="Voltage-gated potassium channels. Chain C"/>
    <property type="match status" value="3"/>
</dbReference>
<evidence type="ECO:0000256" key="13">
    <source>
        <dbReference type="ARBA" id="ARBA00023065"/>
    </source>
</evidence>
<dbReference type="GO" id="GO:0008331">
    <property type="term" value="F:high voltage-gated calcium channel activity"/>
    <property type="evidence" value="ECO:0007669"/>
    <property type="project" value="TreeGrafter"/>
</dbReference>
<keyword evidence="12 25" id="KW-1133">Transmembrane helix</keyword>
<dbReference type="GO" id="GO:0007268">
    <property type="term" value="P:chemical synaptic transmission"/>
    <property type="evidence" value="ECO:0007669"/>
    <property type="project" value="TreeGrafter"/>
</dbReference>
<feature type="compositionally biased region" description="Basic and acidic residues" evidence="24">
    <location>
        <begin position="1895"/>
        <end position="1913"/>
    </location>
</feature>
<evidence type="ECO:0000256" key="9">
    <source>
        <dbReference type="ARBA" id="ARBA00022737"/>
    </source>
</evidence>
<keyword evidence="10 22" id="KW-0106">Calcium</keyword>
<evidence type="ECO:0000256" key="11">
    <source>
        <dbReference type="ARBA" id="ARBA00022882"/>
    </source>
</evidence>
<reference evidence="27" key="2">
    <citation type="submission" date="2025-09" db="UniProtKB">
        <authorList>
            <consortium name="Ensembl"/>
        </authorList>
    </citation>
    <scope>IDENTIFICATION</scope>
</reference>
<evidence type="ECO:0000313" key="28">
    <source>
        <dbReference type="Proteomes" id="UP000694383"/>
    </source>
</evidence>
<dbReference type="GO" id="GO:0005891">
    <property type="term" value="C:voltage-gated calcium channel complex"/>
    <property type="evidence" value="ECO:0007669"/>
    <property type="project" value="InterPro"/>
</dbReference>
<evidence type="ECO:0000256" key="16">
    <source>
        <dbReference type="ARBA" id="ARBA00023180"/>
    </source>
</evidence>
<feature type="region of interest" description="Disordered" evidence="24">
    <location>
        <begin position="1033"/>
        <end position="1058"/>
    </location>
</feature>
<keyword evidence="5 23" id="KW-0109">Calcium transport</keyword>
<feature type="transmembrane region" description="Helical" evidence="25">
    <location>
        <begin position="1322"/>
        <end position="1347"/>
    </location>
</feature>
<feature type="transmembrane region" description="Helical" evidence="25">
    <location>
        <begin position="1150"/>
        <end position="1168"/>
    </location>
</feature>
<dbReference type="FunFam" id="1.10.287.70:FF:000023">
    <property type="entry name" value="Voltage-dependent R-type calcium channel subunit alpha"/>
    <property type="match status" value="1"/>
</dbReference>
<dbReference type="InterPro" id="IPR031649">
    <property type="entry name" value="GPHH_dom"/>
</dbReference>
<dbReference type="Gene3D" id="1.10.287.70">
    <property type="match status" value="4"/>
</dbReference>
<dbReference type="InterPro" id="IPR014873">
    <property type="entry name" value="VDCC_a1su_IQ"/>
</dbReference>
<feature type="compositionally biased region" description="Basic residues" evidence="24">
    <location>
        <begin position="2013"/>
        <end position="2026"/>
    </location>
</feature>
<feature type="transmembrane region" description="Helical" evidence="25">
    <location>
        <begin position="1430"/>
        <end position="1456"/>
    </location>
</feature>
<dbReference type="Gene3D" id="6.10.250.2180">
    <property type="match status" value="1"/>
</dbReference>
<feature type="region of interest" description="Disordered" evidence="24">
    <location>
        <begin position="727"/>
        <end position="880"/>
    </location>
</feature>
<evidence type="ECO:0000256" key="12">
    <source>
        <dbReference type="ARBA" id="ARBA00022989"/>
    </source>
</evidence>
<feature type="region of interest" description="Disordered" evidence="24">
    <location>
        <begin position="1895"/>
        <end position="2034"/>
    </location>
</feature>
<dbReference type="GO" id="GO:0098703">
    <property type="term" value="P:calcium ion import across plasma membrane"/>
    <property type="evidence" value="ECO:0007669"/>
    <property type="project" value="TreeGrafter"/>
</dbReference>
<dbReference type="PRINTS" id="PR00167">
    <property type="entry name" value="CACHANNEL"/>
</dbReference>
<evidence type="ECO:0000256" key="4">
    <source>
        <dbReference type="ARBA" id="ARBA00022553"/>
    </source>
</evidence>
<evidence type="ECO:0000256" key="8">
    <source>
        <dbReference type="ARBA" id="ARBA00022723"/>
    </source>
</evidence>
<evidence type="ECO:0000256" key="17">
    <source>
        <dbReference type="ARBA" id="ARBA00023303"/>
    </source>
</evidence>
<feature type="transmembrane region" description="Helical" evidence="25">
    <location>
        <begin position="353"/>
        <end position="372"/>
    </location>
</feature>
<evidence type="ECO:0000256" key="2">
    <source>
        <dbReference type="ARBA" id="ARBA00022448"/>
    </source>
</evidence>
<evidence type="ECO:0000313" key="27">
    <source>
        <dbReference type="Ensembl" id="ENSOSIP00000016831.1"/>
    </source>
</evidence>
<protein>
    <recommendedName>
        <fullName evidence="20">Voltage-dependent P/Q-type calcium channel subunit alpha-1A</fullName>
    </recommendedName>
    <alternativeName>
        <fullName evidence="21">Voltage-gated calcium channel subunit alpha Cav2.1</fullName>
    </alternativeName>
</protein>
<feature type="domain" description="Voltage-dependent calcium channel alpha-1 subunit IQ" evidence="26">
    <location>
        <begin position="1775"/>
        <end position="1809"/>
    </location>
</feature>
<feature type="transmembrane region" description="Helical" evidence="25">
    <location>
        <begin position="104"/>
        <end position="127"/>
    </location>
</feature>
<feature type="compositionally biased region" description="Basic and acidic residues" evidence="24">
    <location>
        <begin position="1946"/>
        <end position="1957"/>
    </location>
</feature>
<dbReference type="FunFam" id="1.20.120.350:FF:000013">
    <property type="entry name" value="Voltage-dependent N-type calcium channel subunit alpha"/>
    <property type="match status" value="1"/>
</dbReference>
<evidence type="ECO:0000256" key="21">
    <source>
        <dbReference type="ARBA" id="ARBA00041622"/>
    </source>
</evidence>
<dbReference type="FunFam" id="1.20.120.350:FF:000001">
    <property type="entry name" value="Voltage-dependent L-type calcium channel subunit alpha"/>
    <property type="match status" value="1"/>
</dbReference>
<dbReference type="FunFam" id="1.20.120.350:FF:000011">
    <property type="entry name" value="Voltage-dependent N-type calcium channel subunit alpha"/>
    <property type="match status" value="1"/>
</dbReference>
<evidence type="ECO:0000256" key="14">
    <source>
        <dbReference type="ARBA" id="ARBA00023136"/>
    </source>
</evidence>
<dbReference type="Pfam" id="PF08763">
    <property type="entry name" value="Ca_chan_IQ"/>
    <property type="match status" value="1"/>
</dbReference>
<evidence type="ECO:0000256" key="25">
    <source>
        <dbReference type="SAM" id="Phobius"/>
    </source>
</evidence>
<dbReference type="SUPFAM" id="SSF81324">
    <property type="entry name" value="Voltage-gated potassium channels"/>
    <property type="match status" value="4"/>
</dbReference>
<dbReference type="Pfam" id="PF00520">
    <property type="entry name" value="Ion_trans"/>
    <property type="match status" value="4"/>
</dbReference>
<dbReference type="Proteomes" id="UP000694383">
    <property type="component" value="Unplaced"/>
</dbReference>
<keyword evidence="4" id="KW-0597">Phosphoprotein</keyword>
<proteinExistence type="inferred from homology"/>
<feature type="transmembrane region" description="Helical" evidence="25">
    <location>
        <begin position="552"/>
        <end position="579"/>
    </location>
</feature>
<feature type="binding site" evidence="22">
    <location>
        <position position="1293"/>
    </location>
    <ligand>
        <name>Ca(2+)</name>
        <dbReference type="ChEBI" id="CHEBI:29108"/>
    </ligand>
</feature>
<dbReference type="PANTHER" id="PTHR45628:SF3">
    <property type="entry name" value="VOLTAGE-DEPENDENT P_Q-TYPE CALCIUM CHANNEL SUBUNIT ALPHA-1A"/>
    <property type="match status" value="1"/>
</dbReference>
<keyword evidence="8 22" id="KW-0479">Metal-binding</keyword>
<feature type="compositionally biased region" description="Basic residues" evidence="24">
    <location>
        <begin position="762"/>
        <end position="773"/>
    </location>
</feature>
<dbReference type="Pfam" id="PF16905">
    <property type="entry name" value="GPHH"/>
    <property type="match status" value="1"/>
</dbReference>
<feature type="region of interest" description="Disordered" evidence="24">
    <location>
        <begin position="1816"/>
        <end position="1846"/>
    </location>
</feature>
<accession>A0A8C8DMM8</accession>
<evidence type="ECO:0000256" key="20">
    <source>
        <dbReference type="ARBA" id="ARBA00039688"/>
    </source>
</evidence>
<dbReference type="FunFam" id="1.10.287.70:FF:000025">
    <property type="entry name" value="Voltage-dependent R-type calcium channel subunit alpha"/>
    <property type="match status" value="1"/>
</dbReference>
<dbReference type="FunFam" id="1.10.287.70:FF:000012">
    <property type="entry name" value="Voltage-dependent N-type calcium channel subunit alpha"/>
    <property type="match status" value="1"/>
</dbReference>
<feature type="compositionally biased region" description="Low complexity" evidence="24">
    <location>
        <begin position="700"/>
        <end position="710"/>
    </location>
</feature>
<feature type="binding site" evidence="22">
    <location>
        <position position="533"/>
    </location>
    <ligand>
        <name>Ca(2+)</name>
        <dbReference type="ChEBI" id="CHEBI:29108"/>
    </ligand>
</feature>
<feature type="compositionally biased region" description="Basic and acidic residues" evidence="24">
    <location>
        <begin position="2000"/>
        <end position="2012"/>
    </location>
</feature>
<feature type="compositionally biased region" description="Basic residues" evidence="24">
    <location>
        <begin position="1958"/>
        <end position="1968"/>
    </location>
</feature>
<keyword evidence="11 23" id="KW-0851">Voltage-gated channel</keyword>
<comment type="subcellular location">
    <subcellularLocation>
        <location evidence="1">Cell membrane</location>
        <topology evidence="1">Multi-pass membrane protein</topology>
    </subcellularLocation>
    <subcellularLocation>
        <location evidence="23">Membrane</location>
        <topology evidence="23">Multi-pass membrane protein</topology>
    </subcellularLocation>
</comment>
<comment type="similarity">
    <text evidence="19">Belongs to the calcium channel alpha-1 subunit (TC 1.A.1.11) family. CACNA1A subfamily.</text>
</comment>
<evidence type="ECO:0000256" key="3">
    <source>
        <dbReference type="ARBA" id="ARBA00022475"/>
    </source>
</evidence>
<keyword evidence="14 25" id="KW-0472">Membrane</keyword>
<dbReference type="InterPro" id="IPR002077">
    <property type="entry name" value="VDCCAlpha1"/>
</dbReference>
<feature type="transmembrane region" description="Helical" evidence="25">
    <location>
        <begin position="1114"/>
        <end position="1135"/>
    </location>
</feature>
<dbReference type="InterPro" id="IPR050599">
    <property type="entry name" value="VDCC_alpha-1_subunit"/>
</dbReference>
<feature type="transmembrane region" description="Helical" evidence="25">
    <location>
        <begin position="1614"/>
        <end position="1638"/>
    </location>
</feature>
<feature type="transmembrane region" description="Helical" evidence="25">
    <location>
        <begin position="1083"/>
        <end position="1102"/>
    </location>
</feature>
<evidence type="ECO:0000256" key="19">
    <source>
        <dbReference type="ARBA" id="ARBA00037936"/>
    </source>
</evidence>
<evidence type="ECO:0000256" key="5">
    <source>
        <dbReference type="ARBA" id="ARBA00022568"/>
    </source>
</evidence>
<evidence type="ECO:0000256" key="15">
    <source>
        <dbReference type="ARBA" id="ARBA00023157"/>
    </source>
</evidence>
<keyword evidence="16" id="KW-0325">Glycoprotein</keyword>
<sequence>GNILTFSICFTHSLPHSDTEHHPFCAPLPHPDTLLCLTSLVSRIDQRSSYRIYIQCSPTHFEKLRDFDLRTLRAVRVLRPLKLVSGIPSLQVVLKSIMKAMIPLLQIGLLLFFAILMFAIIGLEFYVGKFHSTCFDNHTNEMREEFPCGTEPPSRLCPEGTTCRKYWLGPNHGITQFDNILFAILTVFQCITMEGWTDLLYYSNDASGSAWNWMYFIPLIIIGSFFMLNLVLGVLSGEFAKERERVENRSEFLKLRRQQQIERELNGYLEWICKAVEILGKHGSALTGSRRRATKNHKNKAELLNPEEGEGELGVGSPFARASLKSSKLEGSTFKRRERRLRFLIRHIVKSQAFYWTVLCLVGLNTLCVAAVHYDQPEPLSNFLYFAEFIFLGIFLTEMFVKMYGLGKQAYLNSSFNCFDCIVICGSIFELLWSIINPGTSFGISVLRALRLLRIFKVTKYWASLRNLVVSLLNSMKSIISLLFLLFLFIVVFALLGMQLFGGQFNFDNGTPPTNFDTFPAAIMTVFQILTGEDWNMVMYDGIQSQGGVNKGMAFSVFFIVLTLFGNYTLLNVFLAIAVDNLANAQELTKDEQQEEQAANQKLALQKAKEVAEVSPLSAANLSIAAKEQQKNNNKGVNQSVWEQRTKELRRQTLVSSREALYNELEADDRWKVNFSRHIRSDMKTHLDRPLVVDPRENRNNNTNKTTANNSDLCVSKHHPADELHEQTHLHEHHHQMGGGGGGGSIPPRPPLDRGESTESRRSRKSEHHHKSHVRLDATVIPGPSPEDRPSRRHHHARNGGRGGGQSENRKPKTHRKHAEDGDDHGGGTVKTRRHKSRKVEKAGEEEQEGAGDGREKRPGRSRHGAQTEGEGKKTCPHRRKDCSVLNLSTTRPIQKTLSRQNSQYSEDMDNLMNTKLISGSAPRIEGHPNPPASRTVAPGFGSAFHLAHSGTHGSLVAIDSYGNIGHHRASSVIRLPHPDYTSLDMPIFPSINAILQGITGKKSFQFVQNYLKSISMFFFSCCDLVNKNANTEPLPAKEDKGDDDDKGAEGGPKPMPPYSSMFILSTTNPFRRACHYICTLRYFEMCILLVIAMSSIALAAEDPVWPDSPRNNVLRYFDYVFTGVFTFEMLIKMVDLGLVLHQGSYFRDLWNILDFIVVSGALVAFAFTGNSKGKDISTIKSLRVLRVLRPLKTIKRLPKLKVCFLFKLRSIGVLERKSFFFFFYCLVVHVQFLSTGAKSSCLYTICVFRGEYLVYERDNEVKAQKREWKKYDFHYDNVAWALLTLFTVSTGEGWPQVLKHSVDATYENRGPSPGYRMEMSIFYVVYFVVFPFFFVNIFVALIIITFQEQGDKMMEDYSLEKNERACIDFAINARPLTRHMPQNKLSYQYKMWEFVVSPPFEYTIMALIALNTIVLMMKYDGASEAYEAVLANLNIVFTSLFSMECVLKIIAFGALNYFKDAWNIFDCVTVLGSITDILVTELGDNFINLSFLRLFRAARLIKLLRQGETIRILLWTFVQSFKALPYVCLLIAMLFFIYAIIGMQLFGNIKIEEDGESAINQHNNFRTFVQALMLLFRSATGEAWHEIMLACLGGKECDPLSTNTGPECGSQVAYLYFVSFIFFCSFLMLNLFVAVIMDNFEYLTRDSSILGPHHLDEYVRIWAEYDPAACGRIHYKDMYSLLRVIDPPLGLGKKCPHRVACKRLLRMDLPVADDNTVHFNSTLMALIRTALDIKIAKGGIDKHQMDSELRKEMMAIWPNLSQKTLDLLVTPHKSTDLTVGKIYAAMMIMEYYRQSKIKRSQALRDEQNRTPLLFQRVEPPTPDHDGGPGLNNALPPPEKTDAVNMEGGIPESQSWVTARAQAMSQKVGSWSPEGHAEDGLRGMSNSQTVEMKEMGQDGYSDTEHFPPMEGHGRAASMPRLPGDNQVSSILTSPLSLGKGGGDEYSIERPIPEEGRASRHGHRRKDRSHRASERSLCRYNDADTGLGTDLSTNTQSSDLASKEKDRDRDRGRSKDRKHHHHHHHHHGSLDKEHYVAERGGEYGHRERDRRWSRSPSEGRECITHRQVGSGSQLSTCIPPLSPPISFFHFLLPPLSHFSLSLPSVKKKKKQKCHKCQF</sequence>
<feature type="binding site" evidence="22">
    <location>
        <position position="194"/>
    </location>
    <ligand>
        <name>Ca(2+)</name>
        <dbReference type="ChEBI" id="CHEBI:29108"/>
    </ligand>
</feature>
<keyword evidence="6 23" id="KW-0107">Calcium channel</keyword>
<reference evidence="27" key="1">
    <citation type="submission" date="2025-08" db="UniProtKB">
        <authorList>
            <consortium name="Ensembl"/>
        </authorList>
    </citation>
    <scope>IDENTIFICATION</scope>
</reference>
<feature type="transmembrane region" description="Helical" evidence="25">
    <location>
        <begin position="213"/>
        <end position="235"/>
    </location>
</feature>
<dbReference type="FunFam" id="1.10.238.10:FF:000063">
    <property type="entry name" value="Voltage-dependent N-type calcium channel subunit alpha"/>
    <property type="match status" value="1"/>
</dbReference>
<dbReference type="GO" id="GO:0046872">
    <property type="term" value="F:metal ion binding"/>
    <property type="evidence" value="ECO:0007669"/>
    <property type="project" value="UniProtKB-KW"/>
</dbReference>
<feature type="region of interest" description="Disordered" evidence="24">
    <location>
        <begin position="690"/>
        <end position="715"/>
    </location>
</feature>
<dbReference type="GO" id="GO:0043025">
    <property type="term" value="C:neuronal cell body"/>
    <property type="evidence" value="ECO:0007669"/>
    <property type="project" value="TreeGrafter"/>
</dbReference>
<feature type="transmembrane region" description="Helical" evidence="25">
    <location>
        <begin position="1524"/>
        <end position="1542"/>
    </location>
</feature>
<evidence type="ECO:0000256" key="10">
    <source>
        <dbReference type="ARBA" id="ARBA00022837"/>
    </source>
</evidence>
<keyword evidence="3" id="KW-1003">Cell membrane</keyword>
<evidence type="ECO:0000256" key="23">
    <source>
        <dbReference type="RuleBase" id="RU003808"/>
    </source>
</evidence>
<evidence type="ECO:0000256" key="6">
    <source>
        <dbReference type="ARBA" id="ARBA00022673"/>
    </source>
</evidence>
<keyword evidence="2" id="KW-0813">Transport</keyword>
<keyword evidence="9" id="KW-0677">Repeat</keyword>
<dbReference type="GO" id="GO:0045202">
    <property type="term" value="C:synapse"/>
    <property type="evidence" value="ECO:0007669"/>
    <property type="project" value="GOC"/>
</dbReference>
<evidence type="ECO:0000259" key="26">
    <source>
        <dbReference type="SMART" id="SM01062"/>
    </source>
</evidence>
<dbReference type="InterPro" id="IPR027359">
    <property type="entry name" value="Volt_channel_dom_sf"/>
</dbReference>
<keyword evidence="7 25" id="KW-0812">Transmembrane</keyword>